<gene>
    <name evidence="14" type="ORF">MCOS_LOCUS3018</name>
</gene>
<evidence type="ECO:0000256" key="10">
    <source>
        <dbReference type="SAM" id="MobiDB-lite"/>
    </source>
</evidence>
<dbReference type="GO" id="GO:0005509">
    <property type="term" value="F:calcium ion binding"/>
    <property type="evidence" value="ECO:0007669"/>
    <property type="project" value="UniProtKB-UniRule"/>
</dbReference>
<keyword evidence="6 11" id="KW-1133">Transmembrane helix</keyword>
<dbReference type="InterPro" id="IPR015919">
    <property type="entry name" value="Cadherin-like_sf"/>
</dbReference>
<feature type="domain" description="Cadherin" evidence="13">
    <location>
        <begin position="387"/>
        <end position="509"/>
    </location>
</feature>
<sequence length="1221" mass="134655">MKPAQHTFLLLSLLVLIPVSRGFIARFEINEGVPPESHVGSLASLGHLASGSLVYNKVPNPKDASKYFNVEKFSGRITVASELDRESLCPSPSHKPDDDCILRFSVSCLRIIGGSVEAIADVVITLRDINDNGCSFVPSPEQTVHIREDAEVDKTRIRLNSPIDPDSARLDHAIQWNQIRLEGPSSMFRLHTVHAATGNLRSSYPLEYRQQDGQLFLGLLRPLDFENTKHYHLSVVAGDGIHECKLSVNVEVGDADDNLPVFEKTAYNVTVPEDMKFNEKIITVHADDADAGEFGNVIYSLDPYLTDPQTLELFHVDEHSGDIFLKGKLNYQVATQYQLTVKASNLDRALSLPSAGFTDIQPTYLTKVYVTVEDVNDHEPLITIFSPTGARKLTLNENLPGGQDVAILTVEDKDTGMNAAVECHLKSQSIRGALALRSMTTDVSPGFEETTRVPTNRKYKLLATRSFDREAHPEVHFTVECWDGGKPVLRSVQKETLHILDVNDCSPIFDNETYHFRVFEDADLAISGLNKGESMPRMIGEVKARDNDAEENARLQYRFSPECPQAFQKLVQLDKDSGILHSTGYLDREKFASLSCKVIVNDMGTPSLSSVAEVKVEVLDVNDNPPQFEYHEYIFQISENTHVDTLVGVVRVFDADIGANSRLEFSLESSLQPTWSKHDDMGSLFASVRHHTTKSSNKYLGLLRFEVSQVRKPFPSRFHVRNSTSGDGGSAYEVRIFTAAQINREALIELPGANADDVTVVNSSGAVDLKFKLRAQDSGSPRLVNRVPLGLRVTDVNDNPPHFLFPPSESINVTEVRLSIKEPVGFQFTKVLASDPDACENGTVVYRISAGDPFDLFQLDPQSGELIVAKEYNSGHIGQYLLFIEASDSGSTRLTKETKLLVQMDDSEPLGRVERDIFGFPIRAGSRNVSSRNLNLFIIIAIIIGSFVISTVLLFAICFVVKRARREHVDGENRYHPVMGAPGQLPNGSILHDGVPNGFIKSVPLSLAQTKYLTGELMDEDLSEANFSYLASHPSNGGFPFDDNTSFQSPFYTQGANSYIAEASTSYQPMPHYEISNMSTLAAPDPDGIIRLSCLPGKQVQTISRCNFLSQRKLIEDRSIGKRNSLTDRDSGNGDSLDVATSGQPCLFALTQALDAQRTTSPCDQYIALELLPTAQGSTLYRVPESKSNNAPHPETTLIGDDGEEGVTAKNSSKNVASTFV</sequence>
<reference evidence="16" key="2">
    <citation type="submission" date="2019-11" db="UniProtKB">
        <authorList>
            <consortium name="WormBaseParasite"/>
        </authorList>
    </citation>
    <scope>IDENTIFICATION</scope>
</reference>
<dbReference type="EMBL" id="UXSR01000595">
    <property type="protein sequence ID" value="VDD77015.1"/>
    <property type="molecule type" value="Genomic_DNA"/>
</dbReference>
<evidence type="ECO:0000256" key="6">
    <source>
        <dbReference type="ARBA" id="ARBA00022989"/>
    </source>
</evidence>
<dbReference type="SMART" id="SM00112">
    <property type="entry name" value="CA"/>
    <property type="match status" value="7"/>
</dbReference>
<dbReference type="PANTHER" id="PTHR24028:SF146">
    <property type="entry name" value="CADHERIN 96CB, ISOFORM D-RELATED"/>
    <property type="match status" value="1"/>
</dbReference>
<dbReference type="PRINTS" id="PR00205">
    <property type="entry name" value="CADHERIN"/>
</dbReference>
<keyword evidence="8" id="KW-0325">Glycoprotein</keyword>
<dbReference type="PANTHER" id="PTHR24028">
    <property type="entry name" value="CADHERIN-87A"/>
    <property type="match status" value="1"/>
</dbReference>
<dbReference type="FunFam" id="2.60.40.60:FF:000092">
    <property type="entry name" value="Protocadherin 8"/>
    <property type="match status" value="1"/>
</dbReference>
<evidence type="ECO:0000313" key="14">
    <source>
        <dbReference type="EMBL" id="VDD77015.1"/>
    </source>
</evidence>
<accession>A0A158QTH0</accession>
<dbReference type="PROSITE" id="PS50268">
    <property type="entry name" value="CADHERIN_2"/>
    <property type="match status" value="7"/>
</dbReference>
<keyword evidence="2 11" id="KW-0812">Transmembrane</keyword>
<keyword evidence="5" id="KW-0130">Cell adhesion</keyword>
<dbReference type="SUPFAM" id="SSF49313">
    <property type="entry name" value="Cadherin-like"/>
    <property type="match status" value="6"/>
</dbReference>
<evidence type="ECO:0000256" key="7">
    <source>
        <dbReference type="ARBA" id="ARBA00023136"/>
    </source>
</evidence>
<reference evidence="14 15" key="1">
    <citation type="submission" date="2018-10" db="EMBL/GenBank/DDBJ databases">
        <authorList>
            <consortium name="Pathogen Informatics"/>
        </authorList>
    </citation>
    <scope>NUCLEOTIDE SEQUENCE [LARGE SCALE GENOMIC DNA]</scope>
</reference>
<dbReference type="GO" id="GO:0005886">
    <property type="term" value="C:plasma membrane"/>
    <property type="evidence" value="ECO:0007669"/>
    <property type="project" value="InterPro"/>
</dbReference>
<feature type="domain" description="Cadherin" evidence="13">
    <location>
        <begin position="510"/>
        <end position="628"/>
    </location>
</feature>
<evidence type="ECO:0000256" key="4">
    <source>
        <dbReference type="ARBA" id="ARBA00022837"/>
    </source>
</evidence>
<feature type="domain" description="Cadherin" evidence="13">
    <location>
        <begin position="138"/>
        <end position="262"/>
    </location>
</feature>
<dbReference type="GO" id="GO:0007156">
    <property type="term" value="P:homophilic cell adhesion via plasma membrane adhesion molecules"/>
    <property type="evidence" value="ECO:0007669"/>
    <property type="project" value="InterPro"/>
</dbReference>
<proteinExistence type="predicted"/>
<dbReference type="Gene3D" id="2.60.40.60">
    <property type="entry name" value="Cadherins"/>
    <property type="match status" value="7"/>
</dbReference>
<evidence type="ECO:0000256" key="2">
    <source>
        <dbReference type="ARBA" id="ARBA00022692"/>
    </source>
</evidence>
<feature type="domain" description="Cadherin" evidence="13">
    <location>
        <begin position="263"/>
        <end position="382"/>
    </location>
</feature>
<dbReference type="InterPro" id="IPR050174">
    <property type="entry name" value="Protocadherin/Cadherin-CA"/>
</dbReference>
<keyword evidence="7 11" id="KW-0472">Membrane</keyword>
<protein>
    <submittedName>
        <fullName evidence="16">Cadherin domain-containing protein</fullName>
    </submittedName>
</protein>
<dbReference type="FunFam" id="2.60.40.60:FF:000002">
    <property type="entry name" value="Protocadherin alpha 2"/>
    <property type="match status" value="1"/>
</dbReference>
<dbReference type="OrthoDB" id="6272940at2759"/>
<evidence type="ECO:0000256" key="8">
    <source>
        <dbReference type="ARBA" id="ARBA00023180"/>
    </source>
</evidence>
<evidence type="ECO:0000256" key="5">
    <source>
        <dbReference type="ARBA" id="ARBA00022889"/>
    </source>
</evidence>
<feature type="domain" description="Cadherin" evidence="13">
    <location>
        <begin position="810"/>
        <end position="918"/>
    </location>
</feature>
<evidence type="ECO:0000313" key="16">
    <source>
        <dbReference type="WBParaSite" id="MCU_010024-RA"/>
    </source>
</evidence>
<dbReference type="STRING" id="53468.A0A158QTH0"/>
<feature type="region of interest" description="Disordered" evidence="10">
    <location>
        <begin position="1184"/>
        <end position="1221"/>
    </location>
</feature>
<dbReference type="AlphaFoldDB" id="A0A158QTH0"/>
<keyword evidence="15" id="KW-1185">Reference proteome</keyword>
<feature type="domain" description="Cadherin" evidence="13">
    <location>
        <begin position="27"/>
        <end position="140"/>
    </location>
</feature>
<comment type="subcellular location">
    <subcellularLocation>
        <location evidence="1">Membrane</location>
        <topology evidence="1">Single-pass membrane protein</topology>
    </subcellularLocation>
</comment>
<feature type="transmembrane region" description="Helical" evidence="11">
    <location>
        <begin position="936"/>
        <end position="961"/>
    </location>
</feature>
<dbReference type="Proteomes" id="UP000267029">
    <property type="component" value="Unassembled WGS sequence"/>
</dbReference>
<evidence type="ECO:0000256" key="1">
    <source>
        <dbReference type="ARBA" id="ARBA00004167"/>
    </source>
</evidence>
<dbReference type="Pfam" id="PF00028">
    <property type="entry name" value="Cadherin"/>
    <property type="match status" value="3"/>
</dbReference>
<dbReference type="PROSITE" id="PS00232">
    <property type="entry name" value="CADHERIN_1"/>
    <property type="match status" value="3"/>
</dbReference>
<evidence type="ECO:0000256" key="9">
    <source>
        <dbReference type="PROSITE-ProRule" id="PRU00043"/>
    </source>
</evidence>
<keyword evidence="4 9" id="KW-0106">Calcium</keyword>
<feature type="compositionally biased region" description="Polar residues" evidence="10">
    <location>
        <begin position="1209"/>
        <end position="1221"/>
    </location>
</feature>
<name>A0A158QTH0_MESCO</name>
<feature type="signal peptide" evidence="12">
    <location>
        <begin position="1"/>
        <end position="22"/>
    </location>
</feature>
<evidence type="ECO:0000256" key="11">
    <source>
        <dbReference type="SAM" id="Phobius"/>
    </source>
</evidence>
<dbReference type="WBParaSite" id="MCU_010024-RA">
    <property type="protein sequence ID" value="MCU_010024-RA"/>
    <property type="gene ID" value="MCU_010024"/>
</dbReference>
<dbReference type="CDD" id="cd11304">
    <property type="entry name" value="Cadherin_repeat"/>
    <property type="match status" value="7"/>
</dbReference>
<evidence type="ECO:0000256" key="12">
    <source>
        <dbReference type="SAM" id="SignalP"/>
    </source>
</evidence>
<keyword evidence="3" id="KW-0677">Repeat</keyword>
<evidence type="ECO:0000259" key="13">
    <source>
        <dbReference type="PROSITE" id="PS50268"/>
    </source>
</evidence>
<evidence type="ECO:0000256" key="3">
    <source>
        <dbReference type="ARBA" id="ARBA00022737"/>
    </source>
</evidence>
<dbReference type="InterPro" id="IPR002126">
    <property type="entry name" value="Cadherin-like_dom"/>
</dbReference>
<feature type="domain" description="Cadherin" evidence="13">
    <location>
        <begin position="629"/>
        <end position="803"/>
    </location>
</feature>
<keyword evidence="12" id="KW-0732">Signal</keyword>
<dbReference type="InterPro" id="IPR020894">
    <property type="entry name" value="Cadherin_CS"/>
</dbReference>
<feature type="chain" id="PRO_5043135592" evidence="12">
    <location>
        <begin position="23"/>
        <end position="1221"/>
    </location>
</feature>
<organism evidence="16">
    <name type="scientific">Mesocestoides corti</name>
    <name type="common">Flatworm</name>
    <dbReference type="NCBI Taxonomy" id="53468"/>
    <lineage>
        <taxon>Eukaryota</taxon>
        <taxon>Metazoa</taxon>
        <taxon>Spiralia</taxon>
        <taxon>Lophotrochozoa</taxon>
        <taxon>Platyhelminthes</taxon>
        <taxon>Cestoda</taxon>
        <taxon>Eucestoda</taxon>
        <taxon>Cyclophyllidea</taxon>
        <taxon>Mesocestoididae</taxon>
        <taxon>Mesocestoides</taxon>
    </lineage>
</organism>
<evidence type="ECO:0000313" key="15">
    <source>
        <dbReference type="Proteomes" id="UP000267029"/>
    </source>
</evidence>